<dbReference type="EMBL" id="CAJNDS010001691">
    <property type="protein sequence ID" value="CAE7272798.1"/>
    <property type="molecule type" value="Genomic_DNA"/>
</dbReference>
<dbReference type="AlphaFoldDB" id="A0A812MSY7"/>
<keyword evidence="3" id="KW-1185">Reference proteome</keyword>
<organism evidence="2 3">
    <name type="scientific">Symbiodinium natans</name>
    <dbReference type="NCBI Taxonomy" id="878477"/>
    <lineage>
        <taxon>Eukaryota</taxon>
        <taxon>Sar</taxon>
        <taxon>Alveolata</taxon>
        <taxon>Dinophyceae</taxon>
        <taxon>Suessiales</taxon>
        <taxon>Symbiodiniaceae</taxon>
        <taxon>Symbiodinium</taxon>
    </lineage>
</organism>
<proteinExistence type="predicted"/>
<dbReference type="Proteomes" id="UP000604046">
    <property type="component" value="Unassembled WGS sequence"/>
</dbReference>
<sequence>MCSLAVAQLSQVWDLARFLFTGESRVPGSDRRNLWTVMLESVPQLYLQAYILFALGAYGQTFKVMSVCSSVLSLAGSSVMVCAVFSEATSIGPARLSRVWPGKVLAMLFMATDAAARCMGFAMVLSEPVRAYGLPTCVTFFLICSIYPLCLPKKDPAMVLTVPYLVLLAVLLTTGKQHYRESGLEIVQALRYMENLLFGILAGAFGQTACGNSLALELGIYFGMLVANAVALISLQCFVDDDGEFRRPRQSTYSPRQIVFGRPMERMPDTE</sequence>
<feature type="transmembrane region" description="Helical" evidence="1">
    <location>
        <begin position="196"/>
        <end position="214"/>
    </location>
</feature>
<feature type="transmembrane region" description="Helical" evidence="1">
    <location>
        <begin position="132"/>
        <end position="151"/>
    </location>
</feature>
<evidence type="ECO:0000313" key="2">
    <source>
        <dbReference type="EMBL" id="CAE7272798.1"/>
    </source>
</evidence>
<name>A0A812MSY7_9DINO</name>
<dbReference type="OrthoDB" id="10460352at2759"/>
<keyword evidence="1" id="KW-0812">Transmembrane</keyword>
<protein>
    <submittedName>
        <fullName evidence="2">Uncharacterized protein</fullName>
    </submittedName>
</protein>
<reference evidence="2" key="1">
    <citation type="submission" date="2021-02" db="EMBL/GenBank/DDBJ databases">
        <authorList>
            <person name="Dougan E. K."/>
            <person name="Rhodes N."/>
            <person name="Thang M."/>
            <person name="Chan C."/>
        </authorList>
    </citation>
    <scope>NUCLEOTIDE SEQUENCE</scope>
</reference>
<evidence type="ECO:0000256" key="1">
    <source>
        <dbReference type="SAM" id="Phobius"/>
    </source>
</evidence>
<comment type="caution">
    <text evidence="2">The sequence shown here is derived from an EMBL/GenBank/DDBJ whole genome shotgun (WGS) entry which is preliminary data.</text>
</comment>
<feature type="transmembrane region" description="Helical" evidence="1">
    <location>
        <begin position="220"/>
        <end position="239"/>
    </location>
</feature>
<gene>
    <name evidence="2" type="ORF">SNAT2548_LOCUS14474</name>
</gene>
<accession>A0A812MSY7</accession>
<keyword evidence="1" id="KW-1133">Transmembrane helix</keyword>
<feature type="transmembrane region" description="Helical" evidence="1">
    <location>
        <begin position="157"/>
        <end position="175"/>
    </location>
</feature>
<evidence type="ECO:0000313" key="3">
    <source>
        <dbReference type="Proteomes" id="UP000604046"/>
    </source>
</evidence>
<keyword evidence="1" id="KW-0472">Membrane</keyword>